<dbReference type="PANTHER" id="PTHR24045">
    <property type="match status" value="1"/>
</dbReference>
<keyword evidence="4" id="KW-0472">Membrane</keyword>
<feature type="domain" description="Stealth protein CR3 conserved region 3" evidence="6">
    <location>
        <begin position="390"/>
        <end position="442"/>
    </location>
</feature>
<evidence type="ECO:0000256" key="3">
    <source>
        <dbReference type="SAM" id="MobiDB-lite"/>
    </source>
</evidence>
<keyword evidence="2" id="KW-0808">Transferase</keyword>
<sequence length="749" mass="84905">MYPYRPIPPGDDEEKASDIGLTTRHPSPPPSSLSSLLNSFRHKSSSSSRLSVRKAFAFSCIAGVLYVFGIVFPYHVQRLALAIEAAHDACVEQLPSSLRLGELFRFSEDVKFNQYYLPFLQTSSSWRLPGRWPTSQGSSSDAEMPDIPADCLDDYIALGVPCKAPDDDERTRTLDIVWAYVNGSDPLHKAAYLQNNEEVVSKGHRGYRRPPKAGSFREYDELRYSVRSVLQNFRDAAGKLFVVTSDFPYPGCDGSSGWRLGQLPQWLVGQEEPLPQAWKDGNLTLSVVHHHSIFNALHNHSVFNSLAIESRLNQVEGVSDYFVYMNDDVFFNGNLSTHDFYTKEHGPVFRMQSDLLVGGDGVAGGEWIALKRSNQLLDGRFGKRSRPYLAHLAKTLGMPFLHEISKIWEEDLSRTASHPFRSRTSEDPDVHIAFLMSHYVVERWREMLLWSYIVGAIGSDDGTWTHEHHRRIWRDLGGNFEDQAIDVLRQPRDTLNRIKQAWESADISPLTIYSFSSFDGYPYTGLEPSAPHRFPKFRKPQPDTRPQAGMTCNLSQDCFHLPKGIPMTASEIFKQVAFREPKCGDCIISAVVNKCGQAGLDAFLPDSRRKFPARPKSFFEKADNDPVPRLPLTSEWESVDFSIKSMTASELSVREWVARALRRYRFVLGDTPATFVQLDSLSSAKQKLASVDYHKDNLRRRPAIVCVNDDVQSSVAQVRQLFTGWLDKRFPEPAEWEERGAKKRTVSQP</sequence>
<gene>
    <name evidence="8" type="ORF">M407DRAFT_161282</name>
</gene>
<reference evidence="9" key="2">
    <citation type="submission" date="2015-01" db="EMBL/GenBank/DDBJ databases">
        <title>Evolutionary Origins and Diversification of the Mycorrhizal Mutualists.</title>
        <authorList>
            <consortium name="DOE Joint Genome Institute"/>
            <consortium name="Mycorrhizal Genomics Consortium"/>
            <person name="Kohler A."/>
            <person name="Kuo A."/>
            <person name="Nagy L.G."/>
            <person name="Floudas D."/>
            <person name="Copeland A."/>
            <person name="Barry K.W."/>
            <person name="Cichocki N."/>
            <person name="Veneault-Fourrey C."/>
            <person name="LaButti K."/>
            <person name="Lindquist E.A."/>
            <person name="Lipzen A."/>
            <person name="Lundell T."/>
            <person name="Morin E."/>
            <person name="Murat C."/>
            <person name="Riley R."/>
            <person name="Ohm R."/>
            <person name="Sun H."/>
            <person name="Tunlid A."/>
            <person name="Henrissat B."/>
            <person name="Grigoriev I.V."/>
            <person name="Hibbett D.S."/>
            <person name="Martin F."/>
        </authorList>
    </citation>
    <scope>NUCLEOTIDE SEQUENCE [LARGE SCALE GENOMIC DNA]</scope>
    <source>
        <strain evidence="9">MUT 4182</strain>
    </source>
</reference>
<dbReference type="GO" id="GO:0046835">
    <property type="term" value="P:carbohydrate phosphorylation"/>
    <property type="evidence" value="ECO:0007669"/>
    <property type="project" value="TreeGrafter"/>
</dbReference>
<dbReference type="GO" id="GO:0003976">
    <property type="term" value="F:UDP-N-acetylglucosamine-lysosomal-enzyme N-acetylglucosaminephosphotransferase activity"/>
    <property type="evidence" value="ECO:0007669"/>
    <property type="project" value="TreeGrafter"/>
</dbReference>
<name>A0A0C3QP16_9AGAM</name>
<feature type="region of interest" description="Disordered" evidence="3">
    <location>
        <begin position="1"/>
        <end position="38"/>
    </location>
</feature>
<dbReference type="InterPro" id="IPR031356">
    <property type="entry name" value="Stealth_CR4"/>
</dbReference>
<evidence type="ECO:0000256" key="4">
    <source>
        <dbReference type="SAM" id="Phobius"/>
    </source>
</evidence>
<evidence type="ECO:0000259" key="7">
    <source>
        <dbReference type="Pfam" id="PF17103"/>
    </source>
</evidence>
<dbReference type="Pfam" id="PF17103">
    <property type="entry name" value="Stealth_CR4"/>
    <property type="match status" value="1"/>
</dbReference>
<accession>A0A0C3QP16</accession>
<dbReference type="HOGENOM" id="CLU_005484_2_1_1"/>
<dbReference type="InterPro" id="IPR031357">
    <property type="entry name" value="Stealth_CR3"/>
</dbReference>
<evidence type="ECO:0000256" key="2">
    <source>
        <dbReference type="ARBA" id="ARBA00022679"/>
    </source>
</evidence>
<protein>
    <recommendedName>
        <fullName evidence="10">Stealth protein CR3 conserved region 3 domain-containing protein</fullName>
    </recommendedName>
</protein>
<dbReference type="STRING" id="1051891.A0A0C3QP16"/>
<evidence type="ECO:0000259" key="5">
    <source>
        <dbReference type="Pfam" id="PF11380"/>
    </source>
</evidence>
<dbReference type="PANTHER" id="PTHR24045:SF0">
    <property type="entry name" value="N-ACETYLGLUCOSAMINE-1-PHOSPHOTRANSFERASE SUBUNITS ALPHA_BETA"/>
    <property type="match status" value="1"/>
</dbReference>
<dbReference type="Pfam" id="PF11380">
    <property type="entry name" value="Stealth_CR2"/>
    <property type="match status" value="1"/>
</dbReference>
<organism evidence="8 9">
    <name type="scientific">Tulasnella calospora MUT 4182</name>
    <dbReference type="NCBI Taxonomy" id="1051891"/>
    <lineage>
        <taxon>Eukaryota</taxon>
        <taxon>Fungi</taxon>
        <taxon>Dikarya</taxon>
        <taxon>Basidiomycota</taxon>
        <taxon>Agaricomycotina</taxon>
        <taxon>Agaricomycetes</taxon>
        <taxon>Cantharellales</taxon>
        <taxon>Tulasnellaceae</taxon>
        <taxon>Tulasnella</taxon>
    </lineage>
</organism>
<keyword evidence="4" id="KW-1133">Transmembrane helix</keyword>
<dbReference type="AlphaFoldDB" id="A0A0C3QP16"/>
<feature type="domain" description="Stealth protein CR4 conserved region 4" evidence="7">
    <location>
        <begin position="698"/>
        <end position="743"/>
    </location>
</feature>
<dbReference type="EMBL" id="KN822977">
    <property type="protein sequence ID" value="KIO29921.1"/>
    <property type="molecule type" value="Genomic_DNA"/>
</dbReference>
<proteinExistence type="inferred from homology"/>
<dbReference type="GO" id="GO:0005794">
    <property type="term" value="C:Golgi apparatus"/>
    <property type="evidence" value="ECO:0007669"/>
    <property type="project" value="TreeGrafter"/>
</dbReference>
<evidence type="ECO:0000256" key="1">
    <source>
        <dbReference type="ARBA" id="ARBA00007583"/>
    </source>
</evidence>
<feature type="transmembrane region" description="Helical" evidence="4">
    <location>
        <begin position="55"/>
        <end position="76"/>
    </location>
</feature>
<evidence type="ECO:0000313" key="9">
    <source>
        <dbReference type="Proteomes" id="UP000054248"/>
    </source>
</evidence>
<evidence type="ECO:0000259" key="6">
    <source>
        <dbReference type="Pfam" id="PF17102"/>
    </source>
</evidence>
<feature type="domain" description="Stealth protein CR2 conserved region 2" evidence="5">
    <location>
        <begin position="274"/>
        <end position="346"/>
    </location>
</feature>
<dbReference type="InterPro" id="IPR021520">
    <property type="entry name" value="Stealth_CR2"/>
</dbReference>
<keyword evidence="9" id="KW-1185">Reference proteome</keyword>
<dbReference type="Pfam" id="PF17102">
    <property type="entry name" value="Stealth_CR3"/>
    <property type="match status" value="1"/>
</dbReference>
<comment type="similarity">
    <text evidence="1">Belongs to the stealth family.</text>
</comment>
<dbReference type="OrthoDB" id="263283at2759"/>
<dbReference type="InterPro" id="IPR047141">
    <property type="entry name" value="Stealth"/>
</dbReference>
<evidence type="ECO:0000313" key="8">
    <source>
        <dbReference type="EMBL" id="KIO29921.1"/>
    </source>
</evidence>
<keyword evidence="4" id="KW-0812">Transmembrane</keyword>
<dbReference type="Proteomes" id="UP000054248">
    <property type="component" value="Unassembled WGS sequence"/>
</dbReference>
<reference evidence="8 9" key="1">
    <citation type="submission" date="2014-04" db="EMBL/GenBank/DDBJ databases">
        <authorList>
            <consortium name="DOE Joint Genome Institute"/>
            <person name="Kuo A."/>
            <person name="Girlanda M."/>
            <person name="Perotto S."/>
            <person name="Kohler A."/>
            <person name="Nagy L.G."/>
            <person name="Floudas D."/>
            <person name="Copeland A."/>
            <person name="Barry K.W."/>
            <person name="Cichocki N."/>
            <person name="Veneault-Fourrey C."/>
            <person name="LaButti K."/>
            <person name="Lindquist E.A."/>
            <person name="Lipzen A."/>
            <person name="Lundell T."/>
            <person name="Morin E."/>
            <person name="Murat C."/>
            <person name="Sun H."/>
            <person name="Tunlid A."/>
            <person name="Henrissat B."/>
            <person name="Grigoriev I.V."/>
            <person name="Hibbett D.S."/>
            <person name="Martin F."/>
            <person name="Nordberg H.P."/>
            <person name="Cantor M.N."/>
            <person name="Hua S.X."/>
        </authorList>
    </citation>
    <scope>NUCLEOTIDE SEQUENCE [LARGE SCALE GENOMIC DNA]</scope>
    <source>
        <strain evidence="8 9">MUT 4182</strain>
    </source>
</reference>
<evidence type="ECO:0008006" key="10">
    <source>
        <dbReference type="Google" id="ProtNLM"/>
    </source>
</evidence>